<reference evidence="1 2" key="1">
    <citation type="submission" date="2017-04" db="EMBL/GenBank/DDBJ databases">
        <title>The whole genome sequencing and assembly of Halobacillus mangrovi strain.</title>
        <authorList>
            <person name="Lee S.-J."/>
            <person name="Park M.-K."/>
            <person name="Kim J.-Y."/>
            <person name="Lee Y.-J."/>
            <person name="Yi H."/>
            <person name="Bahn Y.-S."/>
            <person name="Kim J.F."/>
            <person name="Lee D.-W."/>
        </authorList>
    </citation>
    <scope>NUCLEOTIDE SEQUENCE [LARGE SCALE GENOMIC DNA]</scope>
    <source>
        <strain evidence="1 2">KTB 131</strain>
    </source>
</reference>
<dbReference type="STRING" id="402384.HM131_11085"/>
<dbReference type="InterPro" id="IPR038765">
    <property type="entry name" value="Papain-like_cys_pep_sf"/>
</dbReference>
<dbReference type="RefSeq" id="WP_085029821.1">
    <property type="nucleotide sequence ID" value="NZ_CP020772.1"/>
</dbReference>
<dbReference type="Proteomes" id="UP000192527">
    <property type="component" value="Chromosome"/>
</dbReference>
<gene>
    <name evidence="1" type="ORF">HM131_11085</name>
</gene>
<dbReference type="Gene3D" id="3.90.1720.10">
    <property type="entry name" value="endopeptidase domain like (from Nostoc punctiforme)"/>
    <property type="match status" value="1"/>
</dbReference>
<organism evidence="1 2">
    <name type="scientific">Halobacillus mangrovi</name>
    <dbReference type="NCBI Taxonomy" id="402384"/>
    <lineage>
        <taxon>Bacteria</taxon>
        <taxon>Bacillati</taxon>
        <taxon>Bacillota</taxon>
        <taxon>Bacilli</taxon>
        <taxon>Bacillales</taxon>
        <taxon>Bacillaceae</taxon>
        <taxon>Halobacillus</taxon>
    </lineage>
</organism>
<accession>A0A1W5ZVJ3</accession>
<evidence type="ECO:0000313" key="1">
    <source>
        <dbReference type="EMBL" id="ARI77352.1"/>
    </source>
</evidence>
<sequence length="187" mass="21123">MRRKSFMAVSAFIISLLGYIILPKKVKAPTTHKNPDTYPGTDIVIEPGDLLFSPLGKSESKYVGHVGMVNHAKKVVHSIPAGLIQDDVPTYFNKFRSIKVYAPRVDSHRNSAAAYLEKLYLAHKNADYRIMTPLAAKMDEQYCTKIVWQSYYYGAGVNLGSFNQKAKAIHPELLKDRNYILPKNSFK</sequence>
<keyword evidence="2" id="KW-1185">Reference proteome</keyword>
<dbReference type="EMBL" id="CP020772">
    <property type="protein sequence ID" value="ARI77352.1"/>
    <property type="molecule type" value="Genomic_DNA"/>
</dbReference>
<dbReference type="OrthoDB" id="2080087at2"/>
<protein>
    <recommendedName>
        <fullName evidence="3">Permuted papain-like amidase enzyme, YaeF/YiiX, C92 family</fullName>
    </recommendedName>
</protein>
<name>A0A1W5ZVJ3_9BACI</name>
<proteinExistence type="predicted"/>
<evidence type="ECO:0008006" key="3">
    <source>
        <dbReference type="Google" id="ProtNLM"/>
    </source>
</evidence>
<dbReference type="AlphaFoldDB" id="A0A1W5ZVJ3"/>
<dbReference type="SUPFAM" id="SSF54001">
    <property type="entry name" value="Cysteine proteinases"/>
    <property type="match status" value="1"/>
</dbReference>
<evidence type="ECO:0000313" key="2">
    <source>
        <dbReference type="Proteomes" id="UP000192527"/>
    </source>
</evidence>
<dbReference type="KEGG" id="hmn:HM131_11085"/>